<gene>
    <name evidence="3" type="ORF">DB32_002736</name>
</gene>
<dbReference type="Proteomes" id="UP000034883">
    <property type="component" value="Chromosome"/>
</dbReference>
<dbReference type="Pfam" id="PF07466">
    <property type="entry name" value="DUF1517"/>
    <property type="match status" value="1"/>
</dbReference>
<proteinExistence type="predicted"/>
<keyword evidence="1" id="KW-0812">Transmembrane</keyword>
<evidence type="ECO:0000256" key="2">
    <source>
        <dbReference type="SAM" id="SignalP"/>
    </source>
</evidence>
<evidence type="ECO:0000313" key="4">
    <source>
        <dbReference type="Proteomes" id="UP000034883"/>
    </source>
</evidence>
<protein>
    <submittedName>
        <fullName evidence="3">RNA-binding protein</fullName>
    </submittedName>
</protein>
<dbReference type="InterPro" id="IPR010903">
    <property type="entry name" value="DUF1517"/>
</dbReference>
<accession>A0A0F6W271</accession>
<feature type="signal peptide" evidence="2">
    <location>
        <begin position="1"/>
        <end position="24"/>
    </location>
</feature>
<dbReference type="AlphaFoldDB" id="A0A0F6W271"/>
<feature type="transmembrane region" description="Helical" evidence="1">
    <location>
        <begin position="96"/>
        <end position="119"/>
    </location>
</feature>
<dbReference type="KEGG" id="samy:DB32_002736"/>
<keyword evidence="1" id="KW-0472">Membrane</keyword>
<keyword evidence="2" id="KW-0732">Signal</keyword>
<dbReference type="OrthoDB" id="459043at2"/>
<evidence type="ECO:0000313" key="3">
    <source>
        <dbReference type="EMBL" id="AKF05587.1"/>
    </source>
</evidence>
<feature type="chain" id="PRO_5002511679" evidence="2">
    <location>
        <begin position="25"/>
        <end position="382"/>
    </location>
</feature>
<keyword evidence="1" id="KW-1133">Transmembrane helix</keyword>
<dbReference type="STRING" id="927083.DB32_002736"/>
<dbReference type="EMBL" id="CP011125">
    <property type="protein sequence ID" value="AKF05587.1"/>
    <property type="molecule type" value="Genomic_DNA"/>
</dbReference>
<evidence type="ECO:0000256" key="1">
    <source>
        <dbReference type="SAM" id="Phobius"/>
    </source>
</evidence>
<reference evidence="3 4" key="1">
    <citation type="submission" date="2015-03" db="EMBL/GenBank/DDBJ databases">
        <title>Genome assembly of Sandaracinus amylolyticus DSM 53668.</title>
        <authorList>
            <person name="Sharma G."/>
            <person name="Subramanian S."/>
        </authorList>
    </citation>
    <scope>NUCLEOTIDE SEQUENCE [LARGE SCALE GENOMIC DNA]</scope>
    <source>
        <strain evidence="3 4">DSM 53668</strain>
    </source>
</reference>
<organism evidence="3 4">
    <name type="scientific">Sandaracinus amylolyticus</name>
    <dbReference type="NCBI Taxonomy" id="927083"/>
    <lineage>
        <taxon>Bacteria</taxon>
        <taxon>Pseudomonadati</taxon>
        <taxon>Myxococcota</taxon>
        <taxon>Polyangia</taxon>
        <taxon>Polyangiales</taxon>
        <taxon>Sandaracinaceae</taxon>
        <taxon>Sandaracinus</taxon>
    </lineage>
</organism>
<dbReference type="RefSeq" id="WP_053232847.1">
    <property type="nucleotide sequence ID" value="NZ_CP011125.1"/>
</dbReference>
<keyword evidence="4" id="KW-1185">Reference proteome</keyword>
<dbReference type="PANTHER" id="PTHR33975">
    <property type="entry name" value="MYELIN-ASSOCIATED OLIGODENDROCYTE BASIC PROTEIN"/>
    <property type="match status" value="1"/>
</dbReference>
<sequence>MSPSRSALRSFLLTLLFALVIAIAGPARVDAQGTGGSFGGGDWSGGGGGGSGGGGGGSDWGGGGGGSYGGGSYGGGGYGGSYGGGGYGGSYGGGGGGMGCGGACCLLMFLGLFITIAIVNQRRRAAGGGGGGAPFMPMGMPGGGAGGYSGPNAMYLSQIQLGLDWRARAQLQQHLMRLAQTGDTRSPSGLAQLLSESVLALRRHEMSWLYAATKDGGGMQPQQAQGAFQQWANDARSRFQHELVRGHQGGMQQQQGPEMTAHAHEGQGTVVVTIILATRRPVQGFMVPDASQIRNALSDRGAILPNQMVALEVIWSPAAENDRMSTSELEQNYPELKLIDPNSIAGRVFCAYCSGPFPMELLNCPHCGAPAEASKGRREPPR</sequence>
<name>A0A0F6W271_9BACT</name>
<dbReference type="PANTHER" id="PTHR33975:SF2">
    <property type="entry name" value="MYELIN-ASSOCIATED OLIGODENDROCYTE BASIC PROTEIN"/>
    <property type="match status" value="1"/>
</dbReference>
<dbReference type="InterPro" id="IPR053023">
    <property type="entry name" value="FLAP_modulator"/>
</dbReference>